<evidence type="ECO:0000313" key="4">
    <source>
        <dbReference type="EMBL" id="AGP31555.1"/>
    </source>
</evidence>
<dbReference type="Gene3D" id="3.40.50.1980">
    <property type="entry name" value="Nitrogenase molybdenum iron protein domain"/>
    <property type="match status" value="2"/>
</dbReference>
<dbReference type="KEGG" id="cter:A606_09580"/>
<dbReference type="eggNOG" id="COG4558">
    <property type="taxonomic scope" value="Bacteria"/>
</dbReference>
<dbReference type="InterPro" id="IPR050902">
    <property type="entry name" value="ABC_Transporter_SBP"/>
</dbReference>
<accession>S4XIK9</accession>
<dbReference type="AlphaFoldDB" id="S4XIK9"/>
<dbReference type="Pfam" id="PF01497">
    <property type="entry name" value="Peripla_BP_2"/>
    <property type="match status" value="1"/>
</dbReference>
<dbReference type="PROSITE" id="PS50983">
    <property type="entry name" value="FE_B12_PBP"/>
    <property type="match status" value="1"/>
</dbReference>
<evidence type="ECO:0000313" key="5">
    <source>
        <dbReference type="Proteomes" id="UP000014809"/>
    </source>
</evidence>
<keyword evidence="5" id="KW-1185">Reference proteome</keyword>
<dbReference type="HOGENOM" id="CLU_038034_6_1_11"/>
<dbReference type="PATRIC" id="fig|1200352.3.peg.1950"/>
<dbReference type="PANTHER" id="PTHR30535:SF4">
    <property type="entry name" value="HEMIN-BINDING PERIPLASMIC PROTEIN HMUT"/>
    <property type="match status" value="1"/>
</dbReference>
<dbReference type="PANTHER" id="PTHR30535">
    <property type="entry name" value="VITAMIN B12-BINDING PROTEIN"/>
    <property type="match status" value="1"/>
</dbReference>
<feature type="chain" id="PRO_5038718110" evidence="2">
    <location>
        <begin position="30"/>
        <end position="384"/>
    </location>
</feature>
<dbReference type="SUPFAM" id="SSF53807">
    <property type="entry name" value="Helical backbone' metal receptor"/>
    <property type="match status" value="1"/>
</dbReference>
<dbReference type="InterPro" id="IPR002491">
    <property type="entry name" value="ABC_transptr_periplasmic_BD"/>
</dbReference>
<dbReference type="Proteomes" id="UP000014809">
    <property type="component" value="Chromosome"/>
</dbReference>
<evidence type="ECO:0000256" key="1">
    <source>
        <dbReference type="ARBA" id="ARBA00008814"/>
    </source>
</evidence>
<organism evidence="4 5">
    <name type="scientific">Corynebacterium terpenotabidum Y-11</name>
    <dbReference type="NCBI Taxonomy" id="1200352"/>
    <lineage>
        <taxon>Bacteria</taxon>
        <taxon>Bacillati</taxon>
        <taxon>Actinomycetota</taxon>
        <taxon>Actinomycetes</taxon>
        <taxon>Mycobacteriales</taxon>
        <taxon>Corynebacteriaceae</taxon>
        <taxon>Corynebacterium</taxon>
    </lineage>
</organism>
<reference evidence="4 5" key="1">
    <citation type="submission" date="2012-06" db="EMBL/GenBank/DDBJ databases">
        <title>Complete genome sequence of Corynebacterium terpenotabidum Y-11 (=DSM 44721).</title>
        <authorList>
            <person name="Ruckert C."/>
            <person name="Albersmeier A."/>
            <person name="Al-Dilaimi A."/>
            <person name="Szczepanowski R."/>
            <person name="Kalinowski J."/>
        </authorList>
    </citation>
    <scope>NUCLEOTIDE SEQUENCE [LARGE SCALE GENOMIC DNA]</scope>
    <source>
        <strain evidence="4 5">Y-11</strain>
    </source>
</reference>
<comment type="similarity">
    <text evidence="1">Belongs to the bacterial solute-binding protein 8 family.</text>
</comment>
<evidence type="ECO:0000256" key="2">
    <source>
        <dbReference type="SAM" id="SignalP"/>
    </source>
</evidence>
<protein>
    <submittedName>
        <fullName evidence="4">Iron ABC transport system substrate-binding protein</fullName>
    </submittedName>
</protein>
<gene>
    <name evidence="4" type="ORF">A606_09580</name>
</gene>
<name>S4XIK9_9CORY</name>
<sequence length="384" mass="39434">MTMSVSRLRRARRPLAVLSAALLAAGLAACGVGSDNGGSVSDSNETTFEAALAALPDDTSLPNPRTVRDPSFAAFVGDVTPVTDDASPALPVSLTDADGVDVTVTDVSRIIPLDISGTISRTLAGLGLRENIVGRTVSSMEPSLTDLPVVTQGSHSISAEAVLNLDPTLVLIDGSVGPEEAVQQIRDAGVSVVMLDDPEYTEDSVRESITTVAAVVGLPDEGTTLADRSDDEADQARSAIQELATAATGGEPLRLAFLYARGDGGVFYLLGPDSGTSELIEGLGAIDVAKENGITDMAPANAEALAELDPDVLVMMSAGLESTGNIDGLLTKPGIAQTTAGEHRRVLAIPDSQALSFGPQTGEMLLAAASALYDPESHREATES</sequence>
<proteinExistence type="inferred from homology"/>
<dbReference type="STRING" id="1200352.A606_09580"/>
<dbReference type="EMBL" id="CP003696">
    <property type="protein sequence ID" value="AGP31555.1"/>
    <property type="molecule type" value="Genomic_DNA"/>
</dbReference>
<dbReference type="PROSITE" id="PS51257">
    <property type="entry name" value="PROKAR_LIPOPROTEIN"/>
    <property type="match status" value="1"/>
</dbReference>
<feature type="signal peptide" evidence="2">
    <location>
        <begin position="1"/>
        <end position="29"/>
    </location>
</feature>
<feature type="domain" description="Fe/B12 periplasmic-binding" evidence="3">
    <location>
        <begin position="109"/>
        <end position="377"/>
    </location>
</feature>
<evidence type="ECO:0000259" key="3">
    <source>
        <dbReference type="PROSITE" id="PS50983"/>
    </source>
</evidence>
<keyword evidence="2" id="KW-0732">Signal</keyword>